<dbReference type="Pfam" id="PF02209">
    <property type="entry name" value="VHP"/>
    <property type="match status" value="1"/>
</dbReference>
<feature type="domain" description="HP" evidence="1">
    <location>
        <begin position="16"/>
        <end position="79"/>
    </location>
</feature>
<keyword evidence="2" id="KW-1185">Reference proteome</keyword>
<dbReference type="WBParaSite" id="PEQ_0000934501-mRNA-1">
    <property type="protein sequence ID" value="PEQ_0000934501-mRNA-1"/>
    <property type="gene ID" value="PEQ_0000934501"/>
</dbReference>
<protein>
    <submittedName>
        <fullName evidence="3">HP domain-containing protein</fullName>
    </submittedName>
</protein>
<dbReference type="GO" id="GO:0015629">
    <property type="term" value="C:actin cytoskeleton"/>
    <property type="evidence" value="ECO:0007669"/>
    <property type="project" value="TreeGrafter"/>
</dbReference>
<reference evidence="3" key="1">
    <citation type="submission" date="2022-11" db="UniProtKB">
        <authorList>
            <consortium name="WormBaseParasite"/>
        </authorList>
    </citation>
    <scope>IDENTIFICATION</scope>
</reference>
<dbReference type="InterPro" id="IPR003128">
    <property type="entry name" value="Villin_headpiece"/>
</dbReference>
<sequence>MVPQRWDPCDLDELLRNRTQYWPLEKVVARNLPSGVDLKRLEQYLDDKDFETVFEMDRQAFYSLPHWKQIELRKKHQLERNIAAMSDYRYGARIVLDSLFVSNVPSMFHKVSHCFRSIVVDVVGAQHHQH</sequence>
<dbReference type="AlphaFoldDB" id="A0A914RS67"/>
<dbReference type="GO" id="GO:0051015">
    <property type="term" value="F:actin filament binding"/>
    <property type="evidence" value="ECO:0007669"/>
    <property type="project" value="TreeGrafter"/>
</dbReference>
<dbReference type="SMART" id="SM00153">
    <property type="entry name" value="VHP"/>
    <property type="match status" value="1"/>
</dbReference>
<evidence type="ECO:0000259" key="1">
    <source>
        <dbReference type="PROSITE" id="PS51089"/>
    </source>
</evidence>
<dbReference type="PROSITE" id="PS51089">
    <property type="entry name" value="HP"/>
    <property type="match status" value="1"/>
</dbReference>
<evidence type="ECO:0000313" key="2">
    <source>
        <dbReference type="Proteomes" id="UP000887564"/>
    </source>
</evidence>
<accession>A0A914RS67</accession>
<evidence type="ECO:0000313" key="3">
    <source>
        <dbReference type="WBParaSite" id="PEQ_0000934501-mRNA-1"/>
    </source>
</evidence>
<organism evidence="2 3">
    <name type="scientific">Parascaris equorum</name>
    <name type="common">Equine roundworm</name>
    <dbReference type="NCBI Taxonomy" id="6256"/>
    <lineage>
        <taxon>Eukaryota</taxon>
        <taxon>Metazoa</taxon>
        <taxon>Ecdysozoa</taxon>
        <taxon>Nematoda</taxon>
        <taxon>Chromadorea</taxon>
        <taxon>Rhabditida</taxon>
        <taxon>Spirurina</taxon>
        <taxon>Ascaridomorpha</taxon>
        <taxon>Ascaridoidea</taxon>
        <taxon>Ascarididae</taxon>
        <taxon>Parascaris</taxon>
    </lineage>
</organism>
<dbReference type="PANTHER" id="PTHR24213">
    <property type="entry name" value="ACTIN-BINDING LIM PROTEIN"/>
    <property type="match status" value="1"/>
</dbReference>
<dbReference type="GO" id="GO:0030032">
    <property type="term" value="P:lamellipodium assembly"/>
    <property type="evidence" value="ECO:0007669"/>
    <property type="project" value="TreeGrafter"/>
</dbReference>
<name>A0A914RS67_PAREQ</name>
<dbReference type="InterPro" id="IPR036886">
    <property type="entry name" value="Villin_headpiece_dom_sf"/>
</dbReference>
<dbReference type="Proteomes" id="UP000887564">
    <property type="component" value="Unplaced"/>
</dbReference>
<dbReference type="SUPFAM" id="SSF47050">
    <property type="entry name" value="VHP, Villin headpiece domain"/>
    <property type="match status" value="1"/>
</dbReference>
<dbReference type="PANTHER" id="PTHR24213:SF9">
    <property type="entry name" value="UNCOORDINATED 115A, ISOFORM B-RELATED"/>
    <property type="match status" value="1"/>
</dbReference>
<dbReference type="GO" id="GO:0007010">
    <property type="term" value="P:cytoskeleton organization"/>
    <property type="evidence" value="ECO:0007669"/>
    <property type="project" value="InterPro"/>
</dbReference>
<proteinExistence type="predicted"/>
<dbReference type="InterPro" id="IPR051618">
    <property type="entry name" value="Actin-binding_LIM"/>
</dbReference>
<dbReference type="Gene3D" id="1.10.950.10">
    <property type="entry name" value="Villin headpiece domain"/>
    <property type="match status" value="1"/>
</dbReference>